<dbReference type="Proteomes" id="UP000236370">
    <property type="component" value="Unassembled WGS sequence"/>
</dbReference>
<gene>
    <name evidence="2" type="ORF">CK820_G0046345</name>
</gene>
<dbReference type="PROSITE" id="PS50805">
    <property type="entry name" value="KRAB"/>
    <property type="match status" value="1"/>
</dbReference>
<evidence type="ECO:0000313" key="3">
    <source>
        <dbReference type="Proteomes" id="UP000236370"/>
    </source>
</evidence>
<dbReference type="InterPro" id="IPR036051">
    <property type="entry name" value="KRAB_dom_sf"/>
</dbReference>
<sequence>MQRLLYRDVMLENFAVMASLGCWCGAVDEGAPS</sequence>
<feature type="non-terminal residue" evidence="2">
    <location>
        <position position="33"/>
    </location>
</feature>
<name>A0A2J8JLV7_PANTR</name>
<dbReference type="SUPFAM" id="SSF109640">
    <property type="entry name" value="KRAB domain (Kruppel-associated box)"/>
    <property type="match status" value="1"/>
</dbReference>
<dbReference type="EMBL" id="NBAG03000445">
    <property type="protein sequence ID" value="PNI23734.1"/>
    <property type="molecule type" value="Genomic_DNA"/>
</dbReference>
<dbReference type="Gene3D" id="6.10.140.140">
    <property type="match status" value="1"/>
</dbReference>
<feature type="domain" description="KRAB" evidence="1">
    <location>
        <begin position="1"/>
        <end position="33"/>
    </location>
</feature>
<proteinExistence type="predicted"/>
<accession>A0A2J8JLV7</accession>
<dbReference type="InterPro" id="IPR001909">
    <property type="entry name" value="KRAB"/>
</dbReference>
<evidence type="ECO:0000313" key="2">
    <source>
        <dbReference type="EMBL" id="PNI23734.1"/>
    </source>
</evidence>
<dbReference type="GO" id="GO:0006355">
    <property type="term" value="P:regulation of DNA-templated transcription"/>
    <property type="evidence" value="ECO:0007669"/>
    <property type="project" value="InterPro"/>
</dbReference>
<dbReference type="AlphaFoldDB" id="A0A2J8JLV7"/>
<reference evidence="2 3" key="1">
    <citation type="submission" date="2017-12" db="EMBL/GenBank/DDBJ databases">
        <title>High-resolution comparative analysis of great ape genomes.</title>
        <authorList>
            <person name="Pollen A."/>
            <person name="Hastie A."/>
            <person name="Hormozdiari F."/>
            <person name="Dougherty M."/>
            <person name="Liu R."/>
            <person name="Chaisson M."/>
            <person name="Hoppe E."/>
            <person name="Hill C."/>
            <person name="Pang A."/>
            <person name="Hillier L."/>
            <person name="Baker C."/>
            <person name="Armstrong J."/>
            <person name="Shendure J."/>
            <person name="Paten B."/>
            <person name="Wilson R."/>
            <person name="Chao H."/>
            <person name="Schneider V."/>
            <person name="Ventura M."/>
            <person name="Kronenberg Z."/>
            <person name="Murali S."/>
            <person name="Gordon D."/>
            <person name="Cantsilieris S."/>
            <person name="Munson K."/>
            <person name="Nelson B."/>
            <person name="Raja A."/>
            <person name="Underwood J."/>
            <person name="Diekhans M."/>
            <person name="Fiddes I."/>
            <person name="Haussler D."/>
            <person name="Eichler E."/>
        </authorList>
    </citation>
    <scope>NUCLEOTIDE SEQUENCE [LARGE SCALE GENOMIC DNA]</scope>
    <source>
        <strain evidence="2">Yerkes chimp pedigree #C0471</strain>
    </source>
</reference>
<dbReference type="Pfam" id="PF01352">
    <property type="entry name" value="KRAB"/>
    <property type="match status" value="1"/>
</dbReference>
<comment type="caution">
    <text evidence="2">The sequence shown here is derived from an EMBL/GenBank/DDBJ whole genome shotgun (WGS) entry which is preliminary data.</text>
</comment>
<evidence type="ECO:0000259" key="1">
    <source>
        <dbReference type="PROSITE" id="PS50805"/>
    </source>
</evidence>
<protein>
    <submittedName>
        <fullName evidence="2">ZNF530 isoform 3</fullName>
    </submittedName>
</protein>
<organism evidence="2 3">
    <name type="scientific">Pan troglodytes</name>
    <name type="common">Chimpanzee</name>
    <dbReference type="NCBI Taxonomy" id="9598"/>
    <lineage>
        <taxon>Eukaryota</taxon>
        <taxon>Metazoa</taxon>
        <taxon>Chordata</taxon>
        <taxon>Craniata</taxon>
        <taxon>Vertebrata</taxon>
        <taxon>Euteleostomi</taxon>
        <taxon>Mammalia</taxon>
        <taxon>Eutheria</taxon>
        <taxon>Euarchontoglires</taxon>
        <taxon>Primates</taxon>
        <taxon>Haplorrhini</taxon>
        <taxon>Catarrhini</taxon>
        <taxon>Hominidae</taxon>
        <taxon>Pan</taxon>
    </lineage>
</organism>